<dbReference type="RefSeq" id="WP_354313570.1">
    <property type="nucleotide sequence ID" value="NZ_JBEPME010000004.1"/>
</dbReference>
<feature type="domain" description="Tail sheath protein C-terminal" evidence="3">
    <location>
        <begin position="335"/>
        <end position="435"/>
    </location>
</feature>
<evidence type="ECO:0000313" key="5">
    <source>
        <dbReference type="Proteomes" id="UP001549104"/>
    </source>
</evidence>
<name>A0ABV2KB46_SPOPS</name>
<accession>A0ABV2KB46</accession>
<feature type="domain" description="Tail sheath protein subtilisin-like" evidence="2">
    <location>
        <begin position="179"/>
        <end position="327"/>
    </location>
</feature>
<evidence type="ECO:0000313" key="4">
    <source>
        <dbReference type="EMBL" id="MET3657835.1"/>
    </source>
</evidence>
<dbReference type="Gene3D" id="3.30.1370.220">
    <property type="match status" value="1"/>
</dbReference>
<keyword evidence="5" id="KW-1185">Reference proteome</keyword>
<evidence type="ECO:0000259" key="3">
    <source>
        <dbReference type="Pfam" id="PF17482"/>
    </source>
</evidence>
<comment type="similarity">
    <text evidence="1">Belongs to the myoviridae tail sheath protein family.</text>
</comment>
<comment type="caution">
    <text evidence="4">The sequence shown here is derived from an EMBL/GenBank/DDBJ whole genome shotgun (WGS) entry which is preliminary data.</text>
</comment>
<dbReference type="EMBL" id="JBEPME010000004">
    <property type="protein sequence ID" value="MET3657835.1"/>
    <property type="molecule type" value="Genomic_DNA"/>
</dbReference>
<organism evidence="4 5">
    <name type="scientific">Sporosarcina psychrophila</name>
    <name type="common">Bacillus psychrophilus</name>
    <dbReference type="NCBI Taxonomy" id="1476"/>
    <lineage>
        <taxon>Bacteria</taxon>
        <taxon>Bacillati</taxon>
        <taxon>Bacillota</taxon>
        <taxon>Bacilli</taxon>
        <taxon>Bacillales</taxon>
        <taxon>Caryophanaceae</taxon>
        <taxon>Sporosarcina</taxon>
    </lineage>
</organism>
<dbReference type="Proteomes" id="UP001549104">
    <property type="component" value="Unassembled WGS sequence"/>
</dbReference>
<proteinExistence type="inferred from homology"/>
<evidence type="ECO:0000259" key="2">
    <source>
        <dbReference type="Pfam" id="PF04984"/>
    </source>
</evidence>
<gene>
    <name evidence="4" type="ORF">ABIC55_002932</name>
</gene>
<sequence>MSGGNWETQNKELSGAFVNFETDSLAVVGLDSRGAEVIPLMLDWGKVGEFIKVSPDTKFEETFGKDLKDLKGIREAFKGTGNVIVYNLNGEGVKATATSGTFVAIATHGGVDGNKLSVTVAIGLNGNATVRTFFGGARVDSQVVTTAEELKANAFVAFSGELPDADATLTLKDGTTLAAKNDSYATFAAGLDSQIFKTIAIGTDDESVKLLLSLKVKQWRENEGKNVALITNDYNDADHEGVISIKNGVYVGEEFLSAKDAVYWYGAAYANAITNSLTYAEYPGATDVERLPHEDIVKAKREGHVVFIYNEGVDGLDRMVVESDINTFRSFTPKKNQDFRKGLIVRQMDIMGNNIKHIYSRNFIGKVKNHGNGRNLFKGSIMKEVLDRLVRQEAIEPYDTEDIVIREGDTKDAVLVTLAVKFVDAMEKLYMTVECK</sequence>
<evidence type="ECO:0008006" key="6">
    <source>
        <dbReference type="Google" id="ProtNLM"/>
    </source>
</evidence>
<dbReference type="Gene3D" id="3.40.50.11790">
    <property type="match status" value="1"/>
</dbReference>
<dbReference type="InterPro" id="IPR020287">
    <property type="entry name" value="Tail_sheath_C"/>
</dbReference>
<dbReference type="Pfam" id="PF04984">
    <property type="entry name" value="Phage_sheath_1"/>
    <property type="match status" value="1"/>
</dbReference>
<protein>
    <recommendedName>
        <fullName evidence="6">Phage tail protein</fullName>
    </recommendedName>
</protein>
<dbReference type="InterPro" id="IPR035089">
    <property type="entry name" value="Phage_sheath_subtilisin"/>
</dbReference>
<reference evidence="4 5" key="1">
    <citation type="submission" date="2024-06" db="EMBL/GenBank/DDBJ databases">
        <title>Sorghum-associated microbial communities from plants grown in Nebraska, USA.</title>
        <authorList>
            <person name="Schachtman D."/>
        </authorList>
    </citation>
    <scope>NUCLEOTIDE SEQUENCE [LARGE SCALE GENOMIC DNA]</scope>
    <source>
        <strain evidence="4 5">1288</strain>
    </source>
</reference>
<dbReference type="Gene3D" id="3.30.1490.360">
    <property type="match status" value="1"/>
</dbReference>
<dbReference type="Gene3D" id="3.30.360.90">
    <property type="match status" value="1"/>
</dbReference>
<dbReference type="Gene3D" id="2.60.40.4290">
    <property type="match status" value="1"/>
</dbReference>
<evidence type="ECO:0000256" key="1">
    <source>
        <dbReference type="ARBA" id="ARBA00008005"/>
    </source>
</evidence>
<dbReference type="Pfam" id="PF17482">
    <property type="entry name" value="Phage_sheath_1C"/>
    <property type="match status" value="1"/>
</dbReference>